<dbReference type="EMBL" id="ADNV01000170">
    <property type="protein sequence ID" value="EFG78243.1"/>
    <property type="molecule type" value="Genomic_DNA"/>
</dbReference>
<reference evidence="1 2" key="1">
    <citation type="submission" date="2010-04" db="EMBL/GenBank/DDBJ databases">
        <authorList>
            <person name="Muzny D."/>
            <person name="Qin X."/>
            <person name="Deng J."/>
            <person name="Jiang H."/>
            <person name="Liu Y."/>
            <person name="Qu J."/>
            <person name="Song X.-Z."/>
            <person name="Zhang L."/>
            <person name="Thornton R."/>
            <person name="Coyle M."/>
            <person name="Francisco L."/>
            <person name="Jackson L."/>
            <person name="Javaid M."/>
            <person name="Korchina V."/>
            <person name="Kovar C."/>
            <person name="Mata R."/>
            <person name="Mathew T."/>
            <person name="Ngo R."/>
            <person name="Nguyen L."/>
            <person name="Nguyen N."/>
            <person name="Okwuonu G."/>
            <person name="Ongeri F."/>
            <person name="Pham C."/>
            <person name="Simmons D."/>
            <person name="Wilczek-Boney K."/>
            <person name="Hale W."/>
            <person name="Jakkamsetti A."/>
            <person name="Pham P."/>
            <person name="Ruth R."/>
            <person name="San Lucas F."/>
            <person name="Warren J."/>
            <person name="Zhang J."/>
            <person name="Zhao Z."/>
            <person name="Zhou C."/>
            <person name="Zhu D."/>
            <person name="Lee S."/>
            <person name="Bess C."/>
            <person name="Blankenburg K."/>
            <person name="Forbes L."/>
            <person name="Fu Q."/>
            <person name="Gubbala S."/>
            <person name="Hirani K."/>
            <person name="Jayaseelan J.C."/>
            <person name="Lara F."/>
            <person name="Munidasa M."/>
            <person name="Palculict T."/>
            <person name="Patil S."/>
            <person name="Pu L.-L."/>
            <person name="Saada N."/>
            <person name="Tang L."/>
            <person name="Weissenberger G."/>
            <person name="Zhu Y."/>
            <person name="Hemphill L."/>
            <person name="Shang Y."/>
            <person name="Youmans B."/>
            <person name="Ayvaz T."/>
            <person name="Ross M."/>
            <person name="Santibanez J."/>
            <person name="Aqrawi P."/>
            <person name="Gross S."/>
            <person name="Joshi V."/>
            <person name="Fowler G."/>
            <person name="Nazareth L."/>
            <person name="Reid J."/>
            <person name="Worley K."/>
            <person name="Petrosino J."/>
            <person name="Highlander S."/>
            <person name="Gibbs R."/>
        </authorList>
    </citation>
    <scope>NUCLEOTIDE SEQUENCE [LARGE SCALE GENOMIC DNA]</scope>
    <source>
        <strain evidence="1 2">ATCC BAA-614</strain>
    </source>
</reference>
<gene>
    <name evidence="1" type="ORF">HMPREF0591_1849</name>
</gene>
<dbReference type="AlphaFoldDB" id="D5P6Q5"/>
<sequence>VICNCGQIVVIFWPSRQARRAQAPLGRTPSWGFESRTPFI</sequence>
<feature type="non-terminal residue" evidence="1">
    <location>
        <position position="1"/>
    </location>
</feature>
<keyword evidence="2" id="KW-1185">Reference proteome</keyword>
<evidence type="ECO:0000313" key="1">
    <source>
        <dbReference type="EMBL" id="EFG78243.1"/>
    </source>
</evidence>
<dbReference type="HOGENOM" id="CLU_3281445_0_0_11"/>
<name>D5P6Q5_9MYCO</name>
<comment type="caution">
    <text evidence="1">The sequence shown here is derived from an EMBL/GenBank/DDBJ whole genome shotgun (WGS) entry which is preliminary data.</text>
</comment>
<protein>
    <submittedName>
        <fullName evidence="1">Uncharacterized protein</fullName>
    </submittedName>
</protein>
<evidence type="ECO:0000313" key="2">
    <source>
        <dbReference type="Proteomes" id="UP000003653"/>
    </source>
</evidence>
<proteinExistence type="predicted"/>
<organism evidence="1 2">
    <name type="scientific">Mycobacterium parascrofulaceum ATCC BAA-614</name>
    <dbReference type="NCBI Taxonomy" id="525368"/>
    <lineage>
        <taxon>Bacteria</taxon>
        <taxon>Bacillati</taxon>
        <taxon>Actinomycetota</taxon>
        <taxon>Actinomycetes</taxon>
        <taxon>Mycobacteriales</taxon>
        <taxon>Mycobacteriaceae</taxon>
        <taxon>Mycobacterium</taxon>
        <taxon>Mycobacterium simiae complex</taxon>
    </lineage>
</organism>
<dbReference type="Proteomes" id="UP000003653">
    <property type="component" value="Unassembled WGS sequence"/>
</dbReference>
<accession>D5P6Q5</accession>